<name>A0A516Q4R6_9ACTN</name>
<feature type="region of interest" description="Disordered" evidence="1">
    <location>
        <begin position="1"/>
        <end position="60"/>
    </location>
</feature>
<reference evidence="3 4" key="1">
    <citation type="submission" date="2019-07" db="EMBL/GenBank/DDBJ databases">
        <title>Microlunatus dokdonensis sp. nov. isolated from the rhizospheric soil of the wild plant Elymus tsukushiensis.</title>
        <authorList>
            <person name="Ghim S.-Y."/>
            <person name="Hwang Y.-J."/>
            <person name="Son J.-S."/>
            <person name="Shin J.-H."/>
        </authorList>
    </citation>
    <scope>NUCLEOTIDE SEQUENCE [LARGE SCALE GENOMIC DNA]</scope>
    <source>
        <strain evidence="3 4">KUDC0627</strain>
    </source>
</reference>
<keyword evidence="4" id="KW-1185">Reference proteome</keyword>
<dbReference type="AlphaFoldDB" id="A0A516Q4R6"/>
<dbReference type="GO" id="GO:0016779">
    <property type="term" value="F:nucleotidyltransferase activity"/>
    <property type="evidence" value="ECO:0007669"/>
    <property type="project" value="UniProtKB-ARBA"/>
</dbReference>
<dbReference type="InterPro" id="IPR029044">
    <property type="entry name" value="Nucleotide-diphossugar_trans"/>
</dbReference>
<evidence type="ECO:0000313" key="3">
    <source>
        <dbReference type="EMBL" id="QDP98362.1"/>
    </source>
</evidence>
<proteinExistence type="predicted"/>
<dbReference type="SUPFAM" id="SSF53448">
    <property type="entry name" value="Nucleotide-diphospho-sugar transferases"/>
    <property type="match status" value="1"/>
</dbReference>
<accession>A0A516Q4R6</accession>
<dbReference type="Proteomes" id="UP000319263">
    <property type="component" value="Chromosome"/>
</dbReference>
<protein>
    <recommendedName>
        <fullName evidence="2">MobA-like NTP transferase domain-containing protein</fullName>
    </recommendedName>
</protein>
<gene>
    <name evidence="3" type="ORF">FOE78_22850</name>
</gene>
<dbReference type="InterPro" id="IPR025877">
    <property type="entry name" value="MobA-like_NTP_Trfase"/>
</dbReference>
<dbReference type="Gene3D" id="3.90.550.10">
    <property type="entry name" value="Spore Coat Polysaccharide Biosynthesis Protein SpsA, Chain A"/>
    <property type="match status" value="1"/>
</dbReference>
<dbReference type="EMBL" id="CP041692">
    <property type="protein sequence ID" value="QDP98362.1"/>
    <property type="molecule type" value="Genomic_DNA"/>
</dbReference>
<feature type="domain" description="MobA-like NTP transferase" evidence="2">
    <location>
        <begin position="69"/>
        <end position="214"/>
    </location>
</feature>
<dbReference type="PANTHER" id="PTHR43777:SF1">
    <property type="entry name" value="MOLYBDENUM COFACTOR CYTIDYLYLTRANSFERASE"/>
    <property type="match status" value="1"/>
</dbReference>
<evidence type="ECO:0000313" key="4">
    <source>
        <dbReference type="Proteomes" id="UP000319263"/>
    </source>
</evidence>
<dbReference type="KEGG" id="mik:FOE78_22850"/>
<sequence>MGNCNHLPASGRADRLAGPRPAEPGVPQRFRQASESTRRRQRFPARPVTAESDAGDVPRPSVVHPRVAAIVLAGGRSRRFGSDKLAAHLDGVALIDHAVGTLPDDWLVIMVGPPRRLDSDRKIITVREQPPGSGPAAALVTGFRTALDHGIDRVVTLPGDAPGAGIAAVRLVDELSTLGPDAAVVGVDAEEVEQPLQLALSGSVLHRLAARTDVADFSARNLLPDLGDYRRLRLPAELVDDVDTLDDLARLRRSQAQ</sequence>
<dbReference type="PANTHER" id="PTHR43777">
    <property type="entry name" value="MOLYBDENUM COFACTOR CYTIDYLYLTRANSFERASE"/>
    <property type="match status" value="1"/>
</dbReference>
<organism evidence="3 4">
    <name type="scientific">Microlunatus elymi</name>
    <dbReference type="NCBI Taxonomy" id="2596828"/>
    <lineage>
        <taxon>Bacteria</taxon>
        <taxon>Bacillati</taxon>
        <taxon>Actinomycetota</taxon>
        <taxon>Actinomycetes</taxon>
        <taxon>Propionibacteriales</taxon>
        <taxon>Propionibacteriaceae</taxon>
        <taxon>Microlunatus</taxon>
    </lineage>
</organism>
<evidence type="ECO:0000256" key="1">
    <source>
        <dbReference type="SAM" id="MobiDB-lite"/>
    </source>
</evidence>
<dbReference type="Pfam" id="PF12804">
    <property type="entry name" value="NTP_transf_3"/>
    <property type="match status" value="1"/>
</dbReference>
<dbReference type="OrthoDB" id="4408226at2"/>
<evidence type="ECO:0000259" key="2">
    <source>
        <dbReference type="Pfam" id="PF12804"/>
    </source>
</evidence>